<organism evidence="6">
    <name type="scientific">Rhipicephalus pulchellus</name>
    <name type="common">Yellow backed tick</name>
    <name type="synonym">Dermacentor pulchellus</name>
    <dbReference type="NCBI Taxonomy" id="72859"/>
    <lineage>
        <taxon>Eukaryota</taxon>
        <taxon>Metazoa</taxon>
        <taxon>Ecdysozoa</taxon>
        <taxon>Arthropoda</taxon>
        <taxon>Chelicerata</taxon>
        <taxon>Arachnida</taxon>
        <taxon>Acari</taxon>
        <taxon>Parasitiformes</taxon>
        <taxon>Ixodida</taxon>
        <taxon>Ixodoidea</taxon>
        <taxon>Ixodidae</taxon>
        <taxon>Rhipicephalinae</taxon>
        <taxon>Rhipicephalus</taxon>
        <taxon>Rhipicephalus</taxon>
    </lineage>
</organism>
<feature type="domain" description="DDE Tnp4" evidence="4">
    <location>
        <begin position="187"/>
        <end position="355"/>
    </location>
</feature>
<evidence type="ECO:0000256" key="2">
    <source>
        <dbReference type="ARBA" id="ARBA00022723"/>
    </source>
</evidence>
<dbReference type="EMBL" id="GACK01007110">
    <property type="protein sequence ID" value="JAA57924.1"/>
    <property type="molecule type" value="mRNA"/>
</dbReference>
<evidence type="ECO:0000259" key="5">
    <source>
        <dbReference type="Pfam" id="PF13613"/>
    </source>
</evidence>
<reference evidence="6" key="2">
    <citation type="journal article" date="2015" name="J. Proteomics">
        <title>Sexual differences in the sialomes of the zebra tick, Rhipicephalus pulchellus.</title>
        <authorList>
            <person name="Tan A.W."/>
            <person name="Francischetti I.M."/>
            <person name="Slovak M."/>
            <person name="Kini R.M."/>
            <person name="Ribeiro J.M."/>
        </authorList>
    </citation>
    <scope>NUCLEOTIDE SEQUENCE</scope>
    <source>
        <tissue evidence="6">Salivary gland</tissue>
    </source>
</reference>
<evidence type="ECO:0000313" key="6">
    <source>
        <dbReference type="EMBL" id="JAA57924.1"/>
    </source>
</evidence>
<dbReference type="GO" id="GO:0046872">
    <property type="term" value="F:metal ion binding"/>
    <property type="evidence" value="ECO:0007669"/>
    <property type="project" value="UniProtKB-KW"/>
</dbReference>
<comment type="cofactor">
    <cofactor evidence="1">
        <name>a divalent metal cation</name>
        <dbReference type="ChEBI" id="CHEBI:60240"/>
    </cofactor>
</comment>
<accession>L7M498</accession>
<proteinExistence type="evidence at transcript level"/>
<dbReference type="AlphaFoldDB" id="L7M498"/>
<reference evidence="6" key="1">
    <citation type="submission" date="2012-11" db="EMBL/GenBank/DDBJ databases">
        <authorList>
            <person name="Lucero-Rivera Y.E."/>
            <person name="Tovar-Ramirez D."/>
        </authorList>
    </citation>
    <scope>NUCLEOTIDE SEQUENCE</scope>
    <source>
        <tissue evidence="6">Salivary gland</tissue>
    </source>
</reference>
<sequence>MPEPRSTTICYFHSQFTIVFAIAFADTATQTDVTTADLKALEEDNQRLTSELRTLRIQKSSLEINEPSLREDPEKVSFYTGLPSFAVVFAVYQLIEVSVKHTPLHCLDKFQEFMVFLMKLKWNFPLQDLGYRFGVSESTISRVFDRWLHSAFWQLKATIVWPSRAEICRTMPQAFFDSFGRKVALIIDCFEIKIERPSSLQPRCETWSQYKSSNTAKYLIGICPQGVITFISEGWGGRTSDKHITEHCGVLDKLSHGDVVLADRGFDIADSLGLYGAKLHIPAFTKGKRQLSALEVEATRKIANVRIHVERVIGLVRNKYVIMKAVLPVHFVTRKEGDSVALLDKIVTVCCALTNFCPSVVPVNNE</sequence>
<protein>
    <submittedName>
        <fullName evidence="6">Putative tick transposon</fullName>
    </submittedName>
</protein>
<dbReference type="Pfam" id="PF13359">
    <property type="entry name" value="DDE_Tnp_4"/>
    <property type="match status" value="1"/>
</dbReference>
<evidence type="ECO:0000259" key="4">
    <source>
        <dbReference type="Pfam" id="PF13359"/>
    </source>
</evidence>
<name>L7M498_RHIPC</name>
<keyword evidence="2" id="KW-0479">Metal-binding</keyword>
<evidence type="ECO:0000256" key="1">
    <source>
        <dbReference type="ARBA" id="ARBA00001968"/>
    </source>
</evidence>
<dbReference type="InterPro" id="IPR027806">
    <property type="entry name" value="HARBI1_dom"/>
</dbReference>
<feature type="coiled-coil region" evidence="3">
    <location>
        <begin position="31"/>
        <end position="65"/>
    </location>
</feature>
<feature type="domain" description="Transposase Helix-turn-helix" evidence="5">
    <location>
        <begin position="105"/>
        <end position="149"/>
    </location>
</feature>
<keyword evidence="3" id="KW-0175">Coiled coil</keyword>
<evidence type="ECO:0000256" key="3">
    <source>
        <dbReference type="SAM" id="Coils"/>
    </source>
</evidence>
<dbReference type="PANTHER" id="PTHR23080:SF63">
    <property type="entry name" value="TICK TRANSPOSON"/>
    <property type="match status" value="1"/>
</dbReference>
<dbReference type="Pfam" id="PF13613">
    <property type="entry name" value="HTH_Tnp_4"/>
    <property type="match status" value="1"/>
</dbReference>
<dbReference type="InterPro" id="IPR027805">
    <property type="entry name" value="Transposase_HTH_dom"/>
</dbReference>
<dbReference type="PANTHER" id="PTHR23080">
    <property type="entry name" value="THAP DOMAIN PROTEIN"/>
    <property type="match status" value="1"/>
</dbReference>